<accession>A0A557R1S1</accession>
<name>A0A557R1S1_9RHOO</name>
<dbReference type="RefSeq" id="WP_144308607.1">
    <property type="nucleotide sequence ID" value="NZ_VMNK01000003.1"/>
</dbReference>
<sequence>MTPETVEVLMEDIEREDPLDFGMLSIDEHDARCLMANHFCEVDRKLTEGGLDVEARLELMTAIAAHAMVENMLLNVQRLEDRGAGEDVRGWMRRHGMG</sequence>
<gene>
    <name evidence="1" type="ORF">FHP91_05515</name>
</gene>
<organism evidence="1 2">
    <name type="scientific">Denitromonas halophila</name>
    <dbReference type="NCBI Taxonomy" id="1629404"/>
    <lineage>
        <taxon>Bacteria</taxon>
        <taxon>Pseudomonadati</taxon>
        <taxon>Pseudomonadota</taxon>
        <taxon>Betaproteobacteria</taxon>
        <taxon>Rhodocyclales</taxon>
        <taxon>Zoogloeaceae</taxon>
        <taxon>Denitromonas</taxon>
    </lineage>
</organism>
<evidence type="ECO:0000313" key="1">
    <source>
        <dbReference type="EMBL" id="TVO59105.1"/>
    </source>
</evidence>
<dbReference type="AlphaFoldDB" id="A0A557R1S1"/>
<reference evidence="1 2" key="1">
    <citation type="submission" date="2019-07" db="EMBL/GenBank/DDBJ databases">
        <title>The pathways for chlorine oxyanion respiration interact through the shared metabolite chlorate.</title>
        <authorList>
            <person name="Barnum T.P."/>
            <person name="Cheng Y."/>
            <person name="Hill K.A."/>
            <person name="Lucas L.N."/>
            <person name="Carlson H.K."/>
            <person name="Coates J.D."/>
        </authorList>
    </citation>
    <scope>NUCLEOTIDE SEQUENCE [LARGE SCALE GENOMIC DNA]</scope>
    <source>
        <strain evidence="1 2">SFB-3</strain>
    </source>
</reference>
<dbReference type="Proteomes" id="UP000319502">
    <property type="component" value="Unassembled WGS sequence"/>
</dbReference>
<dbReference type="EMBL" id="VMNK01000003">
    <property type="protein sequence ID" value="TVO59105.1"/>
    <property type="molecule type" value="Genomic_DNA"/>
</dbReference>
<evidence type="ECO:0000313" key="2">
    <source>
        <dbReference type="Proteomes" id="UP000319502"/>
    </source>
</evidence>
<proteinExistence type="predicted"/>
<protein>
    <submittedName>
        <fullName evidence="1">Uncharacterized protein</fullName>
    </submittedName>
</protein>
<dbReference type="OrthoDB" id="8565165at2"/>
<keyword evidence="2" id="KW-1185">Reference proteome</keyword>
<comment type="caution">
    <text evidence="1">The sequence shown here is derived from an EMBL/GenBank/DDBJ whole genome shotgun (WGS) entry which is preliminary data.</text>
</comment>